<organism evidence="3 4">
    <name type="scientific">Pythium insidiosum</name>
    <name type="common">Pythiosis disease agent</name>
    <dbReference type="NCBI Taxonomy" id="114742"/>
    <lineage>
        <taxon>Eukaryota</taxon>
        <taxon>Sar</taxon>
        <taxon>Stramenopiles</taxon>
        <taxon>Oomycota</taxon>
        <taxon>Peronosporomycetes</taxon>
        <taxon>Pythiales</taxon>
        <taxon>Pythiaceae</taxon>
        <taxon>Pythium</taxon>
    </lineage>
</organism>
<comment type="caution">
    <text evidence="3">The sequence shown here is derived from an EMBL/GenBank/DDBJ whole genome shotgun (WGS) entry which is preliminary data.</text>
</comment>
<dbReference type="Proteomes" id="UP001209570">
    <property type="component" value="Unassembled WGS sequence"/>
</dbReference>
<keyword evidence="2" id="KW-1133">Transmembrane helix</keyword>
<evidence type="ECO:0000313" key="3">
    <source>
        <dbReference type="EMBL" id="KAJ0402476.1"/>
    </source>
</evidence>
<proteinExistence type="predicted"/>
<keyword evidence="4" id="KW-1185">Reference proteome</keyword>
<keyword evidence="2" id="KW-0812">Transmembrane</keyword>
<evidence type="ECO:0000313" key="4">
    <source>
        <dbReference type="Proteomes" id="UP001209570"/>
    </source>
</evidence>
<gene>
    <name evidence="3" type="ORF">P43SY_003408</name>
</gene>
<dbReference type="SUPFAM" id="SSF52058">
    <property type="entry name" value="L domain-like"/>
    <property type="match status" value="1"/>
</dbReference>
<dbReference type="InterPro" id="IPR032675">
    <property type="entry name" value="LRR_dom_sf"/>
</dbReference>
<feature type="transmembrane region" description="Helical" evidence="2">
    <location>
        <begin position="230"/>
        <end position="250"/>
    </location>
</feature>
<evidence type="ECO:0000256" key="2">
    <source>
        <dbReference type="SAM" id="Phobius"/>
    </source>
</evidence>
<evidence type="ECO:0000256" key="1">
    <source>
        <dbReference type="SAM" id="MobiDB-lite"/>
    </source>
</evidence>
<sequence length="697" mass="76534">MPDSRDLGRALGLVSSLTALTLHVSYVASYSYEAQQFYVQSFVNAEIQNAYSKALGISYQATLTKSLTICISSSLICAANLLAAVVATVRHRRLLVREPNAPSARQQLSSKLSAIKQRTMRRSGSAAHGGSSSCMACVRRIASSVLAVLKVLHERWRTYFTMDGAEYEVGTELREAVEVLTQANVLRRTTSVVADVRVTALVAGILLLNCWSTPLLRYLGRRWSEMTGRVVRLLVSMLLATVFTVSLPFYTWRRINVLSATVDIWIDPATTAELSAVTRLGLLDSWLDIVSTRVAAVTAILAIETIKNKVATLRPSSSIGRVAVGSSLSDIRPTEQKELQSPTQESDEPPAQRPFHSLRARIYDGVSIAVGILVLVFQVEALASNTLHAPIPGLSCDRLVYPWRTRLWPCSVLEINCYRAGTPGLDADLTRLLAKIYQPSLVHVRFTHCGALEMPQSIRSFRNLAHLELFNVTLRRWDDTATLVDSAQPTLGRLWLFHVANMSTLPSGLSASGFPVVDLQSCHTDLASLPSDLHTRWPSLMSRVSLESSKLGEIPRVLPKLRAFALQLAGNNLERVPDELLAGRVLTTLYISSNPRLSSLPDVDWFAEYVDIRATNVSRLPAWTQRQPDANASRNYLVAGRTDGSVRQAVIEATGTPLCRAEPSVLVLPSAIVLCATSLPTHGCSFPMDYIAARRPL</sequence>
<dbReference type="Gene3D" id="3.80.10.10">
    <property type="entry name" value="Ribonuclease Inhibitor"/>
    <property type="match status" value="1"/>
</dbReference>
<reference evidence="3" key="1">
    <citation type="submission" date="2021-12" db="EMBL/GenBank/DDBJ databases">
        <title>Prjna785345.</title>
        <authorList>
            <person name="Rujirawat T."/>
            <person name="Krajaejun T."/>
        </authorList>
    </citation>
    <scope>NUCLEOTIDE SEQUENCE</scope>
    <source>
        <strain evidence="3">Pi057C3</strain>
    </source>
</reference>
<dbReference type="EMBL" id="JAKCXM010000101">
    <property type="protein sequence ID" value="KAJ0402476.1"/>
    <property type="molecule type" value="Genomic_DNA"/>
</dbReference>
<name>A0AAD5LLU4_PYTIN</name>
<feature type="region of interest" description="Disordered" evidence="1">
    <location>
        <begin position="333"/>
        <end position="352"/>
    </location>
</feature>
<feature type="transmembrane region" description="Helical" evidence="2">
    <location>
        <begin position="66"/>
        <end position="89"/>
    </location>
</feature>
<keyword evidence="2" id="KW-0472">Membrane</keyword>
<protein>
    <submittedName>
        <fullName evidence="3">Uncharacterized protein</fullName>
    </submittedName>
</protein>
<accession>A0AAD5LLU4</accession>
<dbReference type="AlphaFoldDB" id="A0AAD5LLU4"/>